<reference evidence="1" key="1">
    <citation type="journal article" date="2014" name="Front. Microbiol.">
        <title>High frequency of phylogenetically diverse reductive dehalogenase-homologous genes in deep subseafloor sedimentary metagenomes.</title>
        <authorList>
            <person name="Kawai M."/>
            <person name="Futagami T."/>
            <person name="Toyoda A."/>
            <person name="Takaki Y."/>
            <person name="Nishi S."/>
            <person name="Hori S."/>
            <person name="Arai W."/>
            <person name="Tsubouchi T."/>
            <person name="Morono Y."/>
            <person name="Uchiyama I."/>
            <person name="Ito T."/>
            <person name="Fujiyama A."/>
            <person name="Inagaki F."/>
            <person name="Takami H."/>
        </authorList>
    </citation>
    <scope>NUCLEOTIDE SEQUENCE</scope>
    <source>
        <strain evidence="1">Expedition CK06-06</strain>
    </source>
</reference>
<dbReference type="EMBL" id="BARS01011881">
    <property type="protein sequence ID" value="GAF94778.1"/>
    <property type="molecule type" value="Genomic_DNA"/>
</dbReference>
<accession>X0TMI5</accession>
<feature type="non-terminal residue" evidence="1">
    <location>
        <position position="155"/>
    </location>
</feature>
<comment type="caution">
    <text evidence="1">The sequence shown here is derived from an EMBL/GenBank/DDBJ whole genome shotgun (WGS) entry which is preliminary data.</text>
</comment>
<organism evidence="1">
    <name type="scientific">marine sediment metagenome</name>
    <dbReference type="NCBI Taxonomy" id="412755"/>
    <lineage>
        <taxon>unclassified sequences</taxon>
        <taxon>metagenomes</taxon>
        <taxon>ecological metagenomes</taxon>
    </lineage>
</organism>
<proteinExistence type="predicted"/>
<gene>
    <name evidence="1" type="ORF">S01H1_21434</name>
</gene>
<name>X0TMI5_9ZZZZ</name>
<dbReference type="AlphaFoldDB" id="X0TMI5"/>
<protein>
    <submittedName>
        <fullName evidence="1">Uncharacterized protein</fullName>
    </submittedName>
</protein>
<evidence type="ECO:0000313" key="1">
    <source>
        <dbReference type="EMBL" id="GAF94778.1"/>
    </source>
</evidence>
<sequence length="155" mass="17133">MKRSDFVKAFSLGSAAMALPGCVGRKSGDSKRSTVNHSRAMSAGDDLKKAWEKAAARTRRMIMNNDGHDFNNLAPGEAVTPEMMLSKRTLGLVGTHVDSIFYCTGVFNSYTHRSDESDLRSDEGKGDPIHFHELIRQGTDSLEVMADFCHQHDLE</sequence>